<feature type="transmembrane region" description="Helical" evidence="16">
    <location>
        <begin position="96"/>
        <end position="114"/>
    </location>
</feature>
<feature type="domain" description="Histidine kinase" evidence="17">
    <location>
        <begin position="456"/>
        <end position="669"/>
    </location>
</feature>
<dbReference type="GO" id="GO:0016301">
    <property type="term" value="F:kinase activity"/>
    <property type="evidence" value="ECO:0007669"/>
    <property type="project" value="UniProtKB-KW"/>
</dbReference>
<evidence type="ECO:0000256" key="11">
    <source>
        <dbReference type="ARBA" id="ARBA00022989"/>
    </source>
</evidence>
<keyword evidence="8" id="KW-0547">Nucleotide-binding</keyword>
<dbReference type="Proteomes" id="UP000756387">
    <property type="component" value="Unassembled WGS sequence"/>
</dbReference>
<keyword evidence="12" id="KW-0902">Two-component regulatory system</keyword>
<dbReference type="InterPro" id="IPR000014">
    <property type="entry name" value="PAS"/>
</dbReference>
<dbReference type="EC" id="2.7.13.3" evidence="4"/>
<dbReference type="RefSeq" id="WP_193638445.1">
    <property type="nucleotide sequence ID" value="NZ_JADCSA010000009.1"/>
</dbReference>
<evidence type="ECO:0000256" key="4">
    <source>
        <dbReference type="ARBA" id="ARBA00012438"/>
    </source>
</evidence>
<feature type="transmembrane region" description="Helical" evidence="16">
    <location>
        <begin position="218"/>
        <end position="237"/>
    </location>
</feature>
<comment type="subcellular location">
    <subcellularLocation>
        <location evidence="3">Cell membrane</location>
    </subcellularLocation>
    <subcellularLocation>
        <location evidence="2">Membrane</location>
        <topology evidence="2">Multi-pass membrane protein</topology>
    </subcellularLocation>
</comment>
<keyword evidence="11 16" id="KW-1133">Transmembrane helix</keyword>
<evidence type="ECO:0000256" key="13">
    <source>
        <dbReference type="ARBA" id="ARBA00023136"/>
    </source>
</evidence>
<evidence type="ECO:0000256" key="14">
    <source>
        <dbReference type="ARBA" id="ARBA00039401"/>
    </source>
</evidence>
<feature type="transmembrane region" description="Helical" evidence="16">
    <location>
        <begin position="187"/>
        <end position="206"/>
    </location>
</feature>
<protein>
    <recommendedName>
        <fullName evidence="14">Sensor-like histidine kinase SenX3</fullName>
        <ecNumber evidence="4">2.7.13.3</ecNumber>
    </recommendedName>
</protein>
<dbReference type="SUPFAM" id="SSF47384">
    <property type="entry name" value="Homodimeric domain of signal transducing histidine kinase"/>
    <property type="match status" value="1"/>
</dbReference>
<dbReference type="InterPro" id="IPR003594">
    <property type="entry name" value="HATPase_dom"/>
</dbReference>
<evidence type="ECO:0000256" key="15">
    <source>
        <dbReference type="SAM" id="Coils"/>
    </source>
</evidence>
<feature type="transmembrane region" description="Helical" evidence="16">
    <location>
        <begin position="42"/>
        <end position="59"/>
    </location>
</feature>
<keyword evidence="19" id="KW-1185">Reference proteome</keyword>
<evidence type="ECO:0000256" key="9">
    <source>
        <dbReference type="ARBA" id="ARBA00022777"/>
    </source>
</evidence>
<dbReference type="PRINTS" id="PR00344">
    <property type="entry name" value="BCTRLSENSOR"/>
</dbReference>
<dbReference type="Gene3D" id="1.10.287.130">
    <property type="match status" value="1"/>
</dbReference>
<keyword evidence="7 16" id="KW-0812">Transmembrane</keyword>
<dbReference type="InterPro" id="IPR003661">
    <property type="entry name" value="HisK_dim/P_dom"/>
</dbReference>
<dbReference type="Pfam" id="PF13188">
    <property type="entry name" value="PAS_8"/>
    <property type="match status" value="1"/>
</dbReference>
<keyword evidence="10" id="KW-0067">ATP-binding</keyword>
<dbReference type="InterPro" id="IPR036097">
    <property type="entry name" value="HisK_dim/P_sf"/>
</dbReference>
<dbReference type="InterPro" id="IPR035965">
    <property type="entry name" value="PAS-like_dom_sf"/>
</dbReference>
<keyword evidence="5" id="KW-0597">Phosphoprotein</keyword>
<feature type="transmembrane region" description="Helical" evidence="16">
    <location>
        <begin position="291"/>
        <end position="312"/>
    </location>
</feature>
<evidence type="ECO:0000256" key="1">
    <source>
        <dbReference type="ARBA" id="ARBA00000085"/>
    </source>
</evidence>
<dbReference type="InterPro" id="IPR050351">
    <property type="entry name" value="BphY/WalK/GraS-like"/>
</dbReference>
<feature type="transmembrane region" description="Helical" evidence="16">
    <location>
        <begin position="151"/>
        <end position="175"/>
    </location>
</feature>
<sequence>MAGAAVVRPDRGYWALWLVAVSVLLVSGLAAAATGVVGQMPHVWLFSTVGFTWLTLSWTEDTRLPRPSLHLGATLAALAALGGSTAVLMAAAPADVLRTTLGIPVQAFTMAWVYRMGRRITATPAHPPIEGVGPWRNSWVRGWVPTTSVDLALLGLAALASGVAGLLVGAAPGLWWGNVPLDVAAQWLTHVFVVASVGGATTLITFGIWSPDDLDQPWLRVLLIWLGSVAVLWWVYATGAVNMAWLAVLPAVYVALTYRMWITSTYGLLVGLVSILLSPSLNTLATQAGPVPLGSVMDLLVSTLILVSLLVAQLNQRRMQLLADLAAEQADARRQAEVLQNVFETMRDGVVLVDRELNVRMHNGAAVSLLGRGFPARRPESWTDYFRLTRLDGTPLVEAELTASDHLVLRIADTPRVLRQTAARISEDPETRWMIFFTDVTEHQARLQELSGFAGVVAHDLRAPLSSLEGWLEMAEESLMLRDSAQASALLARARASNRRMRQVIEDWLSYTVEREGALELVDLPLVVPVQEVLAQTQSAGPREVVVDAPHAVRADAGLVRQLLANLLGNALKFTRPGEPPHVEVRSSPALRDMVCVEVSDHGIGLPAGEEERIFDDFHRAPGAGMEREGYGIGLAACRRIVERHGGEIWARTNEHGGATVAFTLPAAHGAEAPLSPDW</sequence>
<evidence type="ECO:0000256" key="5">
    <source>
        <dbReference type="ARBA" id="ARBA00022553"/>
    </source>
</evidence>
<dbReference type="Pfam" id="PF00512">
    <property type="entry name" value="HisKA"/>
    <property type="match status" value="1"/>
</dbReference>
<keyword evidence="9 18" id="KW-0418">Kinase</keyword>
<accession>A0ABR9RU87</accession>
<dbReference type="SMART" id="SM00387">
    <property type="entry name" value="HATPase_c"/>
    <property type="match status" value="1"/>
</dbReference>
<dbReference type="InterPro" id="IPR036890">
    <property type="entry name" value="HATPase_C_sf"/>
</dbReference>
<feature type="coiled-coil region" evidence="15">
    <location>
        <begin position="311"/>
        <end position="342"/>
    </location>
</feature>
<keyword evidence="15" id="KW-0175">Coiled coil</keyword>
<dbReference type="Gene3D" id="3.30.565.10">
    <property type="entry name" value="Histidine kinase-like ATPase, C-terminal domain"/>
    <property type="match status" value="1"/>
</dbReference>
<organism evidence="18 19">
    <name type="scientific">Nocardioides malaquae</name>
    <dbReference type="NCBI Taxonomy" id="2773426"/>
    <lineage>
        <taxon>Bacteria</taxon>
        <taxon>Bacillati</taxon>
        <taxon>Actinomycetota</taxon>
        <taxon>Actinomycetes</taxon>
        <taxon>Propionibacteriales</taxon>
        <taxon>Nocardioidaceae</taxon>
        <taxon>Nocardioides</taxon>
    </lineage>
</organism>
<dbReference type="PROSITE" id="PS50109">
    <property type="entry name" value="HIS_KIN"/>
    <property type="match status" value="1"/>
</dbReference>
<dbReference type="SMART" id="SM00388">
    <property type="entry name" value="HisKA"/>
    <property type="match status" value="1"/>
</dbReference>
<evidence type="ECO:0000256" key="8">
    <source>
        <dbReference type="ARBA" id="ARBA00022741"/>
    </source>
</evidence>
<evidence type="ECO:0000313" key="19">
    <source>
        <dbReference type="Proteomes" id="UP000756387"/>
    </source>
</evidence>
<evidence type="ECO:0000256" key="10">
    <source>
        <dbReference type="ARBA" id="ARBA00022840"/>
    </source>
</evidence>
<evidence type="ECO:0000256" key="12">
    <source>
        <dbReference type="ARBA" id="ARBA00023012"/>
    </source>
</evidence>
<dbReference type="Pfam" id="PF02518">
    <property type="entry name" value="HATPase_c"/>
    <property type="match status" value="1"/>
</dbReference>
<gene>
    <name evidence="18" type="ORF">IEQ44_10650</name>
</gene>
<evidence type="ECO:0000313" key="18">
    <source>
        <dbReference type="EMBL" id="MBE7325116.1"/>
    </source>
</evidence>
<proteinExistence type="predicted"/>
<evidence type="ECO:0000256" key="7">
    <source>
        <dbReference type="ARBA" id="ARBA00022692"/>
    </source>
</evidence>
<comment type="catalytic activity">
    <reaction evidence="1">
        <text>ATP + protein L-histidine = ADP + protein N-phospho-L-histidine.</text>
        <dbReference type="EC" id="2.7.13.3"/>
    </reaction>
</comment>
<keyword evidence="6" id="KW-0808">Transferase</keyword>
<evidence type="ECO:0000256" key="3">
    <source>
        <dbReference type="ARBA" id="ARBA00004236"/>
    </source>
</evidence>
<reference evidence="18 19" key="1">
    <citation type="submission" date="2020-10" db="EMBL/GenBank/DDBJ databases">
        <title>Nocardioides sp. isolated from sludge.</title>
        <authorList>
            <person name="Zhang X."/>
        </authorList>
    </citation>
    <scope>NUCLEOTIDE SEQUENCE [LARGE SCALE GENOMIC DNA]</scope>
    <source>
        <strain evidence="18 19">Y6</strain>
    </source>
</reference>
<dbReference type="PANTHER" id="PTHR42878:SF7">
    <property type="entry name" value="SENSOR HISTIDINE KINASE GLRK"/>
    <property type="match status" value="1"/>
</dbReference>
<dbReference type="PANTHER" id="PTHR42878">
    <property type="entry name" value="TWO-COMPONENT HISTIDINE KINASE"/>
    <property type="match status" value="1"/>
</dbReference>
<evidence type="ECO:0000259" key="17">
    <source>
        <dbReference type="PROSITE" id="PS50109"/>
    </source>
</evidence>
<dbReference type="SUPFAM" id="SSF55785">
    <property type="entry name" value="PYP-like sensor domain (PAS domain)"/>
    <property type="match status" value="1"/>
</dbReference>
<feature type="transmembrane region" description="Helical" evidence="16">
    <location>
        <begin position="71"/>
        <end position="90"/>
    </location>
</feature>
<dbReference type="Gene3D" id="3.30.450.20">
    <property type="entry name" value="PAS domain"/>
    <property type="match status" value="1"/>
</dbReference>
<comment type="caution">
    <text evidence="18">The sequence shown here is derived from an EMBL/GenBank/DDBJ whole genome shotgun (WGS) entry which is preliminary data.</text>
</comment>
<dbReference type="InterPro" id="IPR004358">
    <property type="entry name" value="Sig_transdc_His_kin-like_C"/>
</dbReference>
<dbReference type="InterPro" id="IPR005467">
    <property type="entry name" value="His_kinase_dom"/>
</dbReference>
<dbReference type="EMBL" id="JADCSA010000009">
    <property type="protein sequence ID" value="MBE7325116.1"/>
    <property type="molecule type" value="Genomic_DNA"/>
</dbReference>
<evidence type="ECO:0000256" key="2">
    <source>
        <dbReference type="ARBA" id="ARBA00004141"/>
    </source>
</evidence>
<name>A0ABR9RU87_9ACTN</name>
<evidence type="ECO:0000256" key="16">
    <source>
        <dbReference type="SAM" id="Phobius"/>
    </source>
</evidence>
<evidence type="ECO:0000256" key="6">
    <source>
        <dbReference type="ARBA" id="ARBA00022679"/>
    </source>
</evidence>
<dbReference type="CDD" id="cd00082">
    <property type="entry name" value="HisKA"/>
    <property type="match status" value="1"/>
</dbReference>
<keyword evidence="13 16" id="KW-0472">Membrane</keyword>
<dbReference type="SUPFAM" id="SSF55874">
    <property type="entry name" value="ATPase domain of HSP90 chaperone/DNA topoisomerase II/histidine kinase"/>
    <property type="match status" value="1"/>
</dbReference>